<feature type="region of interest" description="Disordered" evidence="3">
    <location>
        <begin position="346"/>
        <end position="371"/>
    </location>
</feature>
<dbReference type="OrthoDB" id="9773088at2"/>
<dbReference type="InterPro" id="IPR027417">
    <property type="entry name" value="P-loop_NTPase"/>
</dbReference>
<evidence type="ECO:0000256" key="3">
    <source>
        <dbReference type="SAM" id="MobiDB-lite"/>
    </source>
</evidence>
<organism evidence="4 5">
    <name type="scientific">Desulfobaculum bizertense DSM 18034</name>
    <dbReference type="NCBI Taxonomy" id="1121442"/>
    <lineage>
        <taxon>Bacteria</taxon>
        <taxon>Pseudomonadati</taxon>
        <taxon>Thermodesulfobacteriota</taxon>
        <taxon>Desulfovibrionia</taxon>
        <taxon>Desulfovibrionales</taxon>
        <taxon>Desulfovibrionaceae</taxon>
        <taxon>Desulfobaculum</taxon>
    </lineage>
</organism>
<evidence type="ECO:0000256" key="1">
    <source>
        <dbReference type="ARBA" id="ARBA00022741"/>
    </source>
</evidence>
<dbReference type="Pfam" id="PF10609">
    <property type="entry name" value="ParA"/>
    <property type="match status" value="1"/>
</dbReference>
<name>A0A1T4VIK4_9BACT</name>
<keyword evidence="5" id="KW-1185">Reference proteome</keyword>
<keyword evidence="4" id="KW-0282">Flagellum</keyword>
<dbReference type="PANTHER" id="PTHR43384:SF4">
    <property type="entry name" value="CELLULOSE BIOSYNTHESIS PROTEIN BCSQ-RELATED"/>
    <property type="match status" value="1"/>
</dbReference>
<dbReference type="InterPro" id="IPR033875">
    <property type="entry name" value="FlhG"/>
</dbReference>
<proteinExistence type="predicted"/>
<protein>
    <submittedName>
        <fullName evidence="4">Flagellar biosynthesis protein FlhG</fullName>
    </submittedName>
</protein>
<dbReference type="GO" id="GO:0005829">
    <property type="term" value="C:cytosol"/>
    <property type="evidence" value="ECO:0007669"/>
    <property type="project" value="TreeGrafter"/>
</dbReference>
<dbReference type="EMBL" id="FUYA01000001">
    <property type="protein sequence ID" value="SKA64766.1"/>
    <property type="molecule type" value="Genomic_DNA"/>
</dbReference>
<dbReference type="AlphaFoldDB" id="A0A1T4VIK4"/>
<dbReference type="GO" id="GO:0005524">
    <property type="term" value="F:ATP binding"/>
    <property type="evidence" value="ECO:0007669"/>
    <property type="project" value="UniProtKB-KW"/>
</dbReference>
<dbReference type="RefSeq" id="WP_078683710.1">
    <property type="nucleotide sequence ID" value="NZ_FUYA01000001.1"/>
</dbReference>
<dbReference type="GO" id="GO:0009898">
    <property type="term" value="C:cytoplasmic side of plasma membrane"/>
    <property type="evidence" value="ECO:0007669"/>
    <property type="project" value="TreeGrafter"/>
</dbReference>
<keyword evidence="1" id="KW-0547">Nucleotide-binding</keyword>
<dbReference type="Gene3D" id="3.40.50.300">
    <property type="entry name" value="P-loop containing nucleotide triphosphate hydrolases"/>
    <property type="match status" value="1"/>
</dbReference>
<sequence length="492" mass="53174">MTKVTPTEEKHGPHLISIASGKGGVGKTNVSLNLAWALGAQGFSVCILDADLGLSNVDILLGIRPTCTLADVLLGKHSLAEAIMHVGPGVDLISGASGVPRLAELNRNEQARLLQECKALNEYDYVLIDNSPGITGQVTSLCLSAKDIIIVVNPEASSITDAYALIKVLSQNGLWWSPLILLNRVRGTKQAEQVFAKIQNTASNRLNLNCSLLGYIPEDGAIRAASALQRPLLETAPGALATRAFTDVAKRLSMRGDRLQPRSVSASNFLENSITRLREQGARRKQVPAEAKKELRNMRSCLSHMQRLVEHVTHLPLSTLAPLQTEFDRMSSHVEHLESMLGFSKKAPHTDEPALESKSATHPVQKNPASPRALLVCPDDTLFEVLSEILNNTGFAVSKQELDADKIPAHSSALLVICISGPGQDAKALLSKAPNLPTVWLRGYRSKNEIPTPLPLNLTVVEKPFVVKTLQSLFRKSAGLPQQTKTSEKASA</sequence>
<gene>
    <name evidence="4" type="ORF">SAMN02745702_00401</name>
</gene>
<feature type="compositionally biased region" description="Polar residues" evidence="3">
    <location>
        <begin position="358"/>
        <end position="368"/>
    </location>
</feature>
<dbReference type="SUPFAM" id="SSF52540">
    <property type="entry name" value="P-loop containing nucleoside triphosphate hydrolases"/>
    <property type="match status" value="1"/>
</dbReference>
<evidence type="ECO:0000313" key="4">
    <source>
        <dbReference type="EMBL" id="SKA64766.1"/>
    </source>
</evidence>
<reference evidence="4 5" key="1">
    <citation type="submission" date="2017-02" db="EMBL/GenBank/DDBJ databases">
        <authorList>
            <person name="Peterson S.W."/>
        </authorList>
    </citation>
    <scope>NUCLEOTIDE SEQUENCE [LARGE SCALE GENOMIC DNA]</scope>
    <source>
        <strain evidence="4 5">DSM 18034</strain>
    </source>
</reference>
<keyword evidence="2" id="KW-0067">ATP-binding</keyword>
<dbReference type="InterPro" id="IPR033756">
    <property type="entry name" value="YlxH/NBP35"/>
</dbReference>
<evidence type="ECO:0000313" key="5">
    <source>
        <dbReference type="Proteomes" id="UP000189733"/>
    </source>
</evidence>
<dbReference type="Proteomes" id="UP000189733">
    <property type="component" value="Unassembled WGS sequence"/>
</dbReference>
<dbReference type="PANTHER" id="PTHR43384">
    <property type="entry name" value="SEPTUM SITE-DETERMINING PROTEIN MIND HOMOLOG, CHLOROPLASTIC-RELATED"/>
    <property type="match status" value="1"/>
</dbReference>
<keyword evidence="4" id="KW-0966">Cell projection</keyword>
<accession>A0A1T4VIK4</accession>
<dbReference type="GO" id="GO:0051782">
    <property type="term" value="P:negative regulation of cell division"/>
    <property type="evidence" value="ECO:0007669"/>
    <property type="project" value="TreeGrafter"/>
</dbReference>
<dbReference type="GO" id="GO:0016887">
    <property type="term" value="F:ATP hydrolysis activity"/>
    <property type="evidence" value="ECO:0007669"/>
    <property type="project" value="TreeGrafter"/>
</dbReference>
<evidence type="ECO:0000256" key="2">
    <source>
        <dbReference type="ARBA" id="ARBA00022840"/>
    </source>
</evidence>
<dbReference type="STRING" id="1121442.SAMN02745702_00401"/>
<dbReference type="CDD" id="cd02038">
    <property type="entry name" value="FlhG-like"/>
    <property type="match status" value="1"/>
</dbReference>
<keyword evidence="4" id="KW-0969">Cilium</keyword>
<dbReference type="InterPro" id="IPR050625">
    <property type="entry name" value="ParA/MinD_ATPase"/>
</dbReference>